<dbReference type="InterPro" id="IPR007325">
    <property type="entry name" value="KFase/CYL"/>
</dbReference>
<evidence type="ECO:0008006" key="2">
    <source>
        <dbReference type="Google" id="ProtNLM"/>
    </source>
</evidence>
<dbReference type="InterPro" id="IPR037175">
    <property type="entry name" value="KFase_sf"/>
</dbReference>
<sequence length="150" mass="17095">EELCGPARLIYIPKKAAEVVSADEMKKAMAESGYEKGELLLLRTGWGDSPQIYANWYNKEYVAKNPILHEDASQVIVDYGVKTFGADIPLLCRFDSEDWMPYRVLDQKLINIMLCLINLNEIKKNPFTFIGLPLKVEMPNFPIRAIAIED</sequence>
<gene>
    <name evidence="1" type="ORF">S06H3_29504</name>
</gene>
<protein>
    <recommendedName>
        <fullName evidence="2">Cyclase family protein</fullName>
    </recommendedName>
</protein>
<evidence type="ECO:0000313" key="1">
    <source>
        <dbReference type="EMBL" id="GAI21628.1"/>
    </source>
</evidence>
<dbReference type="SUPFAM" id="SSF102198">
    <property type="entry name" value="Putative cyclase"/>
    <property type="match status" value="1"/>
</dbReference>
<accession>X1LRB9</accession>
<organism evidence="1">
    <name type="scientific">marine sediment metagenome</name>
    <dbReference type="NCBI Taxonomy" id="412755"/>
    <lineage>
        <taxon>unclassified sequences</taxon>
        <taxon>metagenomes</taxon>
        <taxon>ecological metagenomes</taxon>
    </lineage>
</organism>
<dbReference type="GO" id="GO:0019441">
    <property type="term" value="P:L-tryptophan catabolic process to kynurenine"/>
    <property type="evidence" value="ECO:0007669"/>
    <property type="project" value="InterPro"/>
</dbReference>
<dbReference type="GO" id="GO:0004061">
    <property type="term" value="F:arylformamidase activity"/>
    <property type="evidence" value="ECO:0007669"/>
    <property type="project" value="InterPro"/>
</dbReference>
<dbReference type="EMBL" id="BARV01017289">
    <property type="protein sequence ID" value="GAI21628.1"/>
    <property type="molecule type" value="Genomic_DNA"/>
</dbReference>
<dbReference type="Gene3D" id="3.50.30.50">
    <property type="entry name" value="Putative cyclase"/>
    <property type="match status" value="1"/>
</dbReference>
<feature type="non-terminal residue" evidence="1">
    <location>
        <position position="1"/>
    </location>
</feature>
<dbReference type="Pfam" id="PF04199">
    <property type="entry name" value="Cyclase"/>
    <property type="match status" value="1"/>
</dbReference>
<comment type="caution">
    <text evidence="1">The sequence shown here is derived from an EMBL/GenBank/DDBJ whole genome shotgun (WGS) entry which is preliminary data.</text>
</comment>
<dbReference type="AlphaFoldDB" id="X1LRB9"/>
<name>X1LRB9_9ZZZZ</name>
<reference evidence="1" key="1">
    <citation type="journal article" date="2014" name="Front. Microbiol.">
        <title>High frequency of phylogenetically diverse reductive dehalogenase-homologous genes in deep subseafloor sedimentary metagenomes.</title>
        <authorList>
            <person name="Kawai M."/>
            <person name="Futagami T."/>
            <person name="Toyoda A."/>
            <person name="Takaki Y."/>
            <person name="Nishi S."/>
            <person name="Hori S."/>
            <person name="Arai W."/>
            <person name="Tsubouchi T."/>
            <person name="Morono Y."/>
            <person name="Uchiyama I."/>
            <person name="Ito T."/>
            <person name="Fujiyama A."/>
            <person name="Inagaki F."/>
            <person name="Takami H."/>
        </authorList>
    </citation>
    <scope>NUCLEOTIDE SEQUENCE</scope>
    <source>
        <strain evidence="1">Expedition CK06-06</strain>
    </source>
</reference>
<proteinExistence type="predicted"/>